<dbReference type="GO" id="GO:0006886">
    <property type="term" value="P:intracellular protein transport"/>
    <property type="evidence" value="ECO:0007669"/>
    <property type="project" value="InterPro"/>
</dbReference>
<evidence type="ECO:0000256" key="2">
    <source>
        <dbReference type="ARBA" id="ARBA00022927"/>
    </source>
</evidence>
<dbReference type="PANTHER" id="PTHR30612">
    <property type="entry name" value="SECA INNER MEMBRANE COMPONENT OF SEC PROTEIN SECRETION SYSTEM"/>
    <property type="match status" value="1"/>
</dbReference>
<name>A0A0W0X0N6_9GAMM</name>
<dbReference type="Gene3D" id="3.40.50.300">
    <property type="entry name" value="P-loop containing nucleotide triphosphate hydrolases"/>
    <property type="match status" value="2"/>
</dbReference>
<keyword evidence="2" id="KW-0813">Transport</keyword>
<dbReference type="GO" id="GO:0016020">
    <property type="term" value="C:membrane"/>
    <property type="evidence" value="ECO:0007669"/>
    <property type="project" value="InterPro"/>
</dbReference>
<comment type="caution">
    <text evidence="5">The sequence shown here is derived from an EMBL/GenBank/DDBJ whole genome shotgun (WGS) entry which is preliminary data.</text>
</comment>
<accession>A0A0W0X0N6</accession>
<dbReference type="InterPro" id="IPR027417">
    <property type="entry name" value="P-loop_NTPase"/>
</dbReference>
<reference evidence="5 6" key="1">
    <citation type="submission" date="2015-11" db="EMBL/GenBank/DDBJ databases">
        <title>Genomic analysis of 38 Legionella species identifies large and diverse effector repertoires.</title>
        <authorList>
            <person name="Burstein D."/>
            <person name="Amaro F."/>
            <person name="Zusman T."/>
            <person name="Lifshitz Z."/>
            <person name="Cohen O."/>
            <person name="Gilbert J.A."/>
            <person name="Pupko T."/>
            <person name="Shuman H.A."/>
            <person name="Segal G."/>
        </authorList>
    </citation>
    <scope>NUCLEOTIDE SEQUENCE [LARGE SCALE GENOMIC DNA]</scope>
    <source>
        <strain evidence="5 6">Oak Ridge-10</strain>
    </source>
</reference>
<keyword evidence="1" id="KW-1003">Cell membrane</keyword>
<dbReference type="GO" id="GO:0006605">
    <property type="term" value="P:protein targeting"/>
    <property type="evidence" value="ECO:0007669"/>
    <property type="project" value="InterPro"/>
</dbReference>
<evidence type="ECO:0000313" key="6">
    <source>
        <dbReference type="Proteomes" id="UP000054858"/>
    </source>
</evidence>
<dbReference type="InterPro" id="IPR011115">
    <property type="entry name" value="SecA_DEAD"/>
</dbReference>
<proteinExistence type="predicted"/>
<dbReference type="GO" id="GO:0005524">
    <property type="term" value="F:ATP binding"/>
    <property type="evidence" value="ECO:0007669"/>
    <property type="project" value="InterPro"/>
</dbReference>
<dbReference type="RefSeq" id="WP_058388910.1">
    <property type="nucleotide sequence ID" value="NZ_LCUA01000002.1"/>
</dbReference>
<protein>
    <submittedName>
        <fullName evidence="5">Coiled-coil protein</fullName>
    </submittedName>
</protein>
<evidence type="ECO:0000313" key="5">
    <source>
        <dbReference type="EMBL" id="KTD38114.1"/>
    </source>
</evidence>
<dbReference type="Pfam" id="PF07517">
    <property type="entry name" value="SecA_DEAD"/>
    <property type="match status" value="1"/>
</dbReference>
<dbReference type="InterPro" id="IPR014018">
    <property type="entry name" value="SecA_motor_DEAD"/>
</dbReference>
<dbReference type="EMBL" id="LNYP01000029">
    <property type="protein sequence ID" value="KTD38114.1"/>
    <property type="molecule type" value="Genomic_DNA"/>
</dbReference>
<dbReference type="PANTHER" id="PTHR30612:SF0">
    <property type="entry name" value="CHLOROPLAST PROTEIN-TRANSPORTING ATPASE"/>
    <property type="match status" value="1"/>
</dbReference>
<keyword evidence="3" id="KW-0811">Translocation</keyword>
<dbReference type="Proteomes" id="UP000054858">
    <property type="component" value="Unassembled WGS sequence"/>
</dbReference>
<organism evidence="5 6">
    <name type="scientific">Legionella oakridgensis</name>
    <dbReference type="NCBI Taxonomy" id="29423"/>
    <lineage>
        <taxon>Bacteria</taxon>
        <taxon>Pseudomonadati</taxon>
        <taxon>Pseudomonadota</taxon>
        <taxon>Gammaproteobacteria</taxon>
        <taxon>Legionellales</taxon>
        <taxon>Legionellaceae</taxon>
        <taxon>Legionella</taxon>
    </lineage>
</organism>
<dbReference type="PROSITE" id="PS51196">
    <property type="entry name" value="SECA_MOTOR_DEAD"/>
    <property type="match status" value="1"/>
</dbReference>
<evidence type="ECO:0000256" key="1">
    <source>
        <dbReference type="ARBA" id="ARBA00022475"/>
    </source>
</evidence>
<keyword evidence="2" id="KW-0653">Protein transport</keyword>
<dbReference type="PATRIC" id="fig|29423.5.peg.1877"/>
<dbReference type="InterPro" id="IPR000185">
    <property type="entry name" value="SecA"/>
</dbReference>
<dbReference type="SUPFAM" id="SSF52540">
    <property type="entry name" value="P-loop containing nucleoside triphosphate hydrolases"/>
    <property type="match status" value="1"/>
</dbReference>
<sequence length="3839" mass="438458">MYAETYKKLKGKYNFDNFEVAAEVIEKYFGDLFRLSVVESELEKGRTDSSYMLLFDRCMRELKDLYTAGEVVEKLYEVLNHADMKDLMLHQFVFVPEAGSQRSAQAGFLEKLAVGDLKEVGESLTFLDMKRLVKGLEHLNGRTLFGPPPPRVSVAHAYHLSAMSPATIAQLKRDNQALLVNFNLNPKGTPKWGVVDLVGNRVFCETPLTEPEKRALKDHLRLDDPEFVGGRADGLASTGYTALAWLDKEITHAWNFDVDADFTVTLKDFLFTLFGGDSTSVTYRLKDGEAARFSTEAFRHLLRMANNRYGYDETTLTGGTVFTRSGYLSTLGKLRSRDYTPGDLTAVLQAYQENRLSLDDIDRDYYSSMRTLVIGFDNTLTKLGHIVQDKDSSTLTVPAVIDFERLDGDHARYCAPTNTNSAHLRARSSTYEYNPTGTRTREENVAVMMVFAFIRAKSKKRLLTIDLPAHFQLTAEEQQFVVRTLLQNPFVTELDVGANRSLQAVKEALIPTLARNRWLAACGYRPPLIDNFWKQAAKHWLIHLHEQPTILEAKAEHELFKRCVLEMGIQGLEHALKFLADPSQRDFLDSIYGADKRVFYAACPARDYAAYLGMLLGHLRAHAYFPFNELGIAYQPGNDRPLIELLGEINRLEQFEQVTLTDCLRDKRACGEFLTRLIEVADRDKWVGLVVIPELQDQDNVDEATRQLRVLYTLLNDVILRNRHQHASEQILGRINGIVADYGRLGPRAEAMPHEAPGEVVEAGDLHDVIYGAIGRLPHDFQLPIRKSGAVQLQMQMQQQIEQVRQVQQEKQRVVLTTIEQPIAGDLIDYRNIDRLLGDFWTEYSRENPVEVRAATLRRGGESVLQGFFHTWINANPAIEASEAIRKMTPDAAKALLRKHTRLPSGLNPENLPKGFYTQRSEEGYLILCYSPELAYINPPNALTIDLDVRTPMAEAWEGDFRQFNLGKYRAGVGRLEGEDWLNIALFAQLQPPRDYTADFEAFYRKNSALFPSTGGFFGVGGGLSAAHRDKIIRHWLVFLQVWQYAGLDGVREFLAKDERDFHLPIPHAFDILLQRQPMELRDWASERFRDNEHFLRALGQVYYQYGDEGVNNFLSMLRHAEINLGREFLEVFAGAVLRASPNFNCFISERFFTAMGDMMEKLKPVSARGQLHAWQTILQLHMAAVGWENVEKLWRGFEYFTAELADMGIELRGDEFDRLRPENMLVSMDRILASLRQIPSQDDKIRFIQQLHALDLTHGGVHYALQHEGFKHFDRELELHDFEKGTPTYSSDLAELYRWVGDIAALNMKRALASKPQFGHHDFGILTARLGNDSVASKDGLMWLLHTQYPIGDIAGVLDAVEALPPDFQARIARHLHHAVYRLGNSNLAIRLESMQALAAQGFDPELLVRHPNGTFLEAVTILHQARRWQSPDIERMMALFSEDIHKEAAYPDYLYTQGYKLATLFGVYRSVQLQQFYRATADLKPVVRQELNLLITQLLSIDYTTTGEHLSALVQPENWQALLDCIQAMQGDLAHTAEHRIAFIERLNAQGIQFKYSKSGAFRTLNSRAEEGPGDLGFFVDHDARLWEFMQNHLVVPSAYDAAHAKEALLPTIRFLKRLQLNRTYLNEIEPLLASLETTKGGGYWSVDYFYGLLRALQPENDQTSFPISLLKVMLQEPAIAAKPIDSVEKEFPAVLIPHIKAILQNTEFDRNQQATLCQIALREYAWNGSVAKLPEIMATLSSPLYKDSRGYALEILAKSTHFSELESRFEKCCRLLQHPYATDEGFVGQWTDISALWLKALSTRKNEEDLYDRIASDFVDDEERQALILKIIAYSSLRPGLRDTDTYQYQLNKKAPKLAQRLGDMSLDDLKLLAQCYPQEPAPSAEDILHLIKKHERDGLEWAACLDGFLRTPYPEPRADYGFVASLRDYDLQRMIAETKVSGDEARQGLSAEDAARLTLIFSYLKQLESGAQRIEGVGKPIGKMSQEELAIAYRRLSEASKREPDNDALRAQVWAVLFEVLGRTTRKYPHLAQQFALIANDVCVNADTRVLQLATGEGKSHFVAMRAARNAGLGKTVDVCTAKRTLAERDLKDYQSFFDYLGLTTSYIHPKSSRETYMGSQIHYTTTGDLSLFLDEQSYRGTPIVIPRDQRVGLFDEFDFIRFEEGRKTEYNYAQPTGKTPKQMTWFYQAVNAFYKANQEDLVAGINRDKLQQFADFLLRETHENEERQNLVRQMARDPLQLAQWLQSAHEAHELVWGIGFTVRDVTIEIGDESYPMREIIPLSADNQPMVGSTFSAGVHQLLAVRLNTEAKALPADADPRKKAQNFHIHAESHIVSSQVAAERMRQLWGSWEGFSGTISAAQATTLYRERGTQVLHVPTNQRDLRFWHKPEFFASDLAREEEARAQAEERRMEAVVKQIRLCLKNKQSMLFSCRNDAHVKELEALLRARLTPDELEQFLFYTNEDERTPAQVLEEKQTQEAWRGGKKQRAMALVASGFGRGDNVGVEAVFLFDVNDNNDKLQKGGRTARNGEEGEVFQFYLARDLETEEARLWQIIEAVAPDAREEIRDKFIAGGLLEDGADDETDHGSEAEDDAEIALSPEEQRFERVMHLREYIFSLQNAPNQGYRSAIAQLSSWAMTLLGQVDDADARQELTTFFSFHLKELEKIWIEISGSDRSIDEKIVAIKDIIATRTIPEFVERYHEKTERDVEPYRFEPHTPVQIDLVVSPPPAKPTEKDKLIAAICSVMTRLRDWDLTDAKTAEIPEKIQSLAEHEDERHLRKFAQDVAACPSAQEFINILRINYRQMQHPSTAWEAALEASELSIEADEFLEGVEERLKLEFAGLLGKLLPELQEGIINTLSKSALEERDTRIHQALPILRYLARFNEEEQDKWGVEYVEYIATIQREIPEAILHAYLGESRPMSYRDFIALWGLAKSVDYEDCPLPMMLSQLEQSLKGDSEHRLRTLLDWQLLSAGMKQQDAAAFLMDFSRAMQQFTEGKDWDIFASLVKKTKAWWNVTEGEHQPALYALWQGLGSYSEHLPETNEFMRWSMGLGGKSWYQILNLGLQSPLTPARLNEHTEQFRQFWQHLDSFDMKKTEKTAQFDECCQGIANAYQLIALKYPEADRERLKTQLLSLDGARIRLLTQFVNENLENLQQFPQVFATLLDHCADEAISIERLQPFAEVLKMAMDHQGDYSDTLDDLLANFARVRPALFGLEDERFERMMALTQDNLARFLQYPQAHQLLLRGITNPDLPLPRFDRLSSLIVNHALPLQGIHPGTVQALSTRLEHAMPQLIALDEEIFNLVMDSSERRMASVLDYPAVHDALLNYAFDEDRTLESIRTLDFILNHAVNIKRAHAKISMEHLLTGVERFRDKDESVLAEELRLLQASDDSPHPLFDNAAETLAHAIPRASNAQVREVMASFYQAAKDTEGQADAMLNHPEVRELFTFSPHESDVIRDKRIIWMHLLHNQVFVMEGVGSADKHPYVWDHAHNDALARAGFEQYTLHMRTVMEEGRVATDVNHTRDLTVEQQRQLLQLTSEFEVIGTRLPEARRAPDTQWGDLSAKLHHLVGQYQATWFKSIDRRVIANQLTEQVDRIMETAEGNRLPVSRYQLVLAAIHQAKMQIIDYDIERNNSRWSWFKFNRSGQSRLYNTINQMQDEVLRHWSQDIGDVRALQSYEAYNRQEFIDLTKCLQKAVKAHWEETRYVSYDDRYNGFSRRIGNFFTRQETKSSFERLMHAVDTFAAAHPGDDGGFPPHVSEISAYEVEGLLAELRRDLPRMPGHIVTLAKEVLARGDSLATHLRQQRSYDEVRDAAALRGPAVGFGAEE</sequence>
<dbReference type="GO" id="GO:0017038">
    <property type="term" value="P:protein import"/>
    <property type="evidence" value="ECO:0007669"/>
    <property type="project" value="InterPro"/>
</dbReference>
<evidence type="ECO:0000259" key="4">
    <source>
        <dbReference type="PROSITE" id="PS51196"/>
    </source>
</evidence>
<keyword evidence="1" id="KW-0472">Membrane</keyword>
<gene>
    <name evidence="5" type="ORF">Loak_1790</name>
</gene>
<evidence type="ECO:0000256" key="3">
    <source>
        <dbReference type="ARBA" id="ARBA00023010"/>
    </source>
</evidence>
<feature type="domain" description="SecA family profile" evidence="4">
    <location>
        <begin position="1953"/>
        <end position="2573"/>
    </location>
</feature>